<gene>
    <name evidence="3" type="ORF">CRENPOLYSF1_660007</name>
</gene>
<evidence type="ECO:0000313" key="3">
    <source>
        <dbReference type="EMBL" id="SJM95185.1"/>
    </source>
</evidence>
<dbReference type="InterPro" id="IPR011146">
    <property type="entry name" value="HIT-like"/>
</dbReference>
<dbReference type="EMBL" id="FUKI01000144">
    <property type="protein sequence ID" value="SJM95185.1"/>
    <property type="molecule type" value="Genomic_DNA"/>
</dbReference>
<dbReference type="GO" id="GO:0003824">
    <property type="term" value="F:catalytic activity"/>
    <property type="evidence" value="ECO:0007669"/>
    <property type="project" value="InterPro"/>
</dbReference>
<dbReference type="PIRSF" id="PIRSF000714">
    <property type="entry name" value="HIT"/>
    <property type="match status" value="1"/>
</dbReference>
<evidence type="ECO:0000313" key="4">
    <source>
        <dbReference type="Proteomes" id="UP000195667"/>
    </source>
</evidence>
<dbReference type="PROSITE" id="PS51084">
    <property type="entry name" value="HIT_2"/>
    <property type="match status" value="1"/>
</dbReference>
<dbReference type="OrthoDB" id="9799145at2"/>
<dbReference type="Proteomes" id="UP000195667">
    <property type="component" value="Unassembled WGS sequence"/>
</dbReference>
<dbReference type="SUPFAM" id="SSF54197">
    <property type="entry name" value="HIT-like"/>
    <property type="match status" value="1"/>
</dbReference>
<dbReference type="AlphaFoldDB" id="A0A1R4HG38"/>
<dbReference type="RefSeq" id="WP_087144683.1">
    <property type="nucleotide sequence ID" value="NZ_FUKI01000144.1"/>
</dbReference>
<comment type="caution">
    <text evidence="1">Lacks conserved residue(s) required for the propagation of feature annotation.</text>
</comment>
<sequence>MSSAFQLHPRLQQDCISIGQFQLCRLLLMNDSQYPWFILVPQIAGISEIYQLSHAERIQLSDESSQLAKLLATGFKADKMNIAAIGNLVPQLHIHHIVRYKSDIAWPAPVWGKFAAVPYADAQLLATVNFIQNELSGPLTFKS</sequence>
<evidence type="ECO:0000256" key="1">
    <source>
        <dbReference type="PROSITE-ProRule" id="PRU00464"/>
    </source>
</evidence>
<feature type="domain" description="HIT" evidence="2">
    <location>
        <begin position="4"/>
        <end position="106"/>
    </location>
</feature>
<name>A0A1R4HG38_9GAMM</name>
<reference evidence="4" key="1">
    <citation type="submission" date="2017-02" db="EMBL/GenBank/DDBJ databases">
        <authorList>
            <person name="Daims H."/>
        </authorList>
    </citation>
    <scope>NUCLEOTIDE SEQUENCE [LARGE SCALE GENOMIC DNA]</scope>
</reference>
<proteinExistence type="predicted"/>
<keyword evidence="4" id="KW-1185">Reference proteome</keyword>
<dbReference type="InterPro" id="IPR036265">
    <property type="entry name" value="HIT-like_sf"/>
</dbReference>
<protein>
    <submittedName>
        <fullName evidence="3">Histidine triad (HIT) protein</fullName>
    </submittedName>
</protein>
<dbReference type="InterPro" id="IPR026026">
    <property type="entry name" value="HIT_Hint"/>
</dbReference>
<evidence type="ECO:0000259" key="2">
    <source>
        <dbReference type="PROSITE" id="PS51084"/>
    </source>
</evidence>
<dbReference type="Gene3D" id="3.30.428.10">
    <property type="entry name" value="HIT-like"/>
    <property type="match status" value="1"/>
</dbReference>
<accession>A0A1R4HG38</accession>
<organism evidence="3 4">
    <name type="scientific">Crenothrix polyspora</name>
    <dbReference type="NCBI Taxonomy" id="360316"/>
    <lineage>
        <taxon>Bacteria</taxon>
        <taxon>Pseudomonadati</taxon>
        <taxon>Pseudomonadota</taxon>
        <taxon>Gammaproteobacteria</taxon>
        <taxon>Methylococcales</taxon>
        <taxon>Crenotrichaceae</taxon>
        <taxon>Crenothrix</taxon>
    </lineage>
</organism>
<dbReference type="Pfam" id="PF01230">
    <property type="entry name" value="HIT"/>
    <property type="match status" value="1"/>
</dbReference>